<reference evidence="7" key="1">
    <citation type="submission" date="2025-08" db="UniProtKB">
        <authorList>
            <consortium name="RefSeq"/>
        </authorList>
    </citation>
    <scope>IDENTIFICATION</scope>
</reference>
<evidence type="ECO:0000313" key="6">
    <source>
        <dbReference type="Proteomes" id="UP000515159"/>
    </source>
</evidence>
<evidence type="ECO:0000313" key="7">
    <source>
        <dbReference type="RefSeq" id="XP_033797648.1"/>
    </source>
</evidence>
<comment type="similarity">
    <text evidence="3">Belongs to the TMA16 family.</text>
</comment>
<dbReference type="KEGG" id="gsh:117359272"/>
<dbReference type="CTD" id="55319"/>
<sequence length="216" mass="25637">MVKVARLSHSREIRPKVPQGKGKQDKKVIHPYSRKAAQLAREVHKQDRKEKLKNEKALRLSLIGEKLQWFQNHLDSSKREYTKKEACDLIERYLHRFDGELEQIELHNSIKSRQGRQHNSRETVIRQTIERERLLYEGPGTEIPDLLNAKHLKVFREWNADLKKLPNIKMRKLSARSFVSVKEEEKNGGTEEETMEKKDENVFMMLEVEEHPERHS</sequence>
<evidence type="ECO:0000256" key="2">
    <source>
        <dbReference type="ARBA" id="ARBA00034079"/>
    </source>
</evidence>
<dbReference type="FunCoup" id="A0A6P8RA33">
    <property type="interactions" value="2526"/>
</dbReference>
<dbReference type="PANTHER" id="PTHR13349">
    <property type="entry name" value="TRANSLATION MACHINERY-ASSOCIATED PROTEIN 16"/>
    <property type="match status" value="1"/>
</dbReference>
<dbReference type="Proteomes" id="UP000515159">
    <property type="component" value="Chromosome 1"/>
</dbReference>
<dbReference type="GO" id="GO:0005634">
    <property type="term" value="C:nucleus"/>
    <property type="evidence" value="ECO:0007669"/>
    <property type="project" value="TreeGrafter"/>
</dbReference>
<dbReference type="InterPro" id="IPR038356">
    <property type="entry name" value="Tma16_sf"/>
</dbReference>
<feature type="region of interest" description="Disordered" evidence="5">
    <location>
        <begin position="1"/>
        <end position="28"/>
    </location>
</feature>
<dbReference type="InParanoid" id="A0A6P8RA33"/>
<dbReference type="AlphaFoldDB" id="A0A6P8RA33"/>
<protein>
    <recommendedName>
        <fullName evidence="1">Translation machinery-associated protein 16</fullName>
    </recommendedName>
</protein>
<dbReference type="RefSeq" id="XP_033797648.1">
    <property type="nucleotide sequence ID" value="XM_033941757.1"/>
</dbReference>
<dbReference type="FunFam" id="1.20.1440.170:FF:000001">
    <property type="entry name" value="Translation machinery-associated 16 homolog"/>
    <property type="match status" value="1"/>
</dbReference>
<name>A0A6P8RA33_GEOSA</name>
<dbReference type="Gene3D" id="1.20.1440.170">
    <property type="entry name" value="Translation machinery-associated protein 16-like"/>
    <property type="match status" value="1"/>
</dbReference>
<organism evidence="6 7">
    <name type="scientific">Geotrypetes seraphini</name>
    <name type="common">Gaboon caecilian</name>
    <name type="synonym">Caecilia seraphini</name>
    <dbReference type="NCBI Taxonomy" id="260995"/>
    <lineage>
        <taxon>Eukaryota</taxon>
        <taxon>Metazoa</taxon>
        <taxon>Chordata</taxon>
        <taxon>Craniata</taxon>
        <taxon>Vertebrata</taxon>
        <taxon>Euteleostomi</taxon>
        <taxon>Amphibia</taxon>
        <taxon>Gymnophiona</taxon>
        <taxon>Geotrypetes</taxon>
    </lineage>
</organism>
<dbReference type="OrthoDB" id="270284at2759"/>
<dbReference type="PANTHER" id="PTHR13349:SF2">
    <property type="entry name" value="TRANSLATION MACHINERY-ASSOCIATED PROTEIN 16"/>
    <property type="match status" value="1"/>
</dbReference>
<proteinExistence type="inferred from homology"/>
<keyword evidence="6" id="KW-1185">Reference proteome</keyword>
<evidence type="ECO:0000256" key="1">
    <source>
        <dbReference type="ARBA" id="ARBA00020047"/>
    </source>
</evidence>
<comment type="subunit">
    <text evidence="4">Associates with pre-60S ribosomal particles.</text>
</comment>
<evidence type="ECO:0000256" key="3">
    <source>
        <dbReference type="ARBA" id="ARBA00034127"/>
    </source>
</evidence>
<comment type="function">
    <text evidence="2">Involved in the biogenesis of the 60S ribosomal subunit in the nucleus.</text>
</comment>
<dbReference type="InterPro" id="IPR021346">
    <property type="entry name" value="Tma16"/>
</dbReference>
<accession>A0A6P8RA33</accession>
<dbReference type="GeneID" id="117359272"/>
<evidence type="ECO:0000256" key="5">
    <source>
        <dbReference type="SAM" id="MobiDB-lite"/>
    </source>
</evidence>
<gene>
    <name evidence="7" type="primary">TMA16</name>
</gene>
<evidence type="ECO:0000256" key="4">
    <source>
        <dbReference type="ARBA" id="ARBA00034132"/>
    </source>
</evidence>
<dbReference type="Pfam" id="PF11176">
    <property type="entry name" value="Tma16"/>
    <property type="match status" value="1"/>
</dbReference>